<protein>
    <submittedName>
        <fullName evidence="1">Uncharacterized protein</fullName>
    </submittedName>
</protein>
<comment type="caution">
    <text evidence="1">The sequence shown here is derived from an EMBL/GenBank/DDBJ whole genome shotgun (WGS) entry which is preliminary data.</text>
</comment>
<evidence type="ECO:0000313" key="2">
    <source>
        <dbReference type="Proteomes" id="UP000831701"/>
    </source>
</evidence>
<accession>A0ACB8WFH3</accession>
<dbReference type="Proteomes" id="UP000831701">
    <property type="component" value="Chromosome 10"/>
</dbReference>
<organism evidence="1 2">
    <name type="scientific">Scortum barcoo</name>
    <name type="common">barcoo grunter</name>
    <dbReference type="NCBI Taxonomy" id="214431"/>
    <lineage>
        <taxon>Eukaryota</taxon>
        <taxon>Metazoa</taxon>
        <taxon>Chordata</taxon>
        <taxon>Craniata</taxon>
        <taxon>Vertebrata</taxon>
        <taxon>Euteleostomi</taxon>
        <taxon>Actinopterygii</taxon>
        <taxon>Neopterygii</taxon>
        <taxon>Teleostei</taxon>
        <taxon>Neoteleostei</taxon>
        <taxon>Acanthomorphata</taxon>
        <taxon>Eupercaria</taxon>
        <taxon>Centrarchiformes</taxon>
        <taxon>Terapontoidei</taxon>
        <taxon>Terapontidae</taxon>
        <taxon>Scortum</taxon>
    </lineage>
</organism>
<keyword evidence="2" id="KW-1185">Reference proteome</keyword>
<name>A0ACB8WFH3_9TELE</name>
<dbReference type="EMBL" id="CM041540">
    <property type="protein sequence ID" value="KAI3366544.1"/>
    <property type="molecule type" value="Genomic_DNA"/>
</dbReference>
<evidence type="ECO:0000313" key="1">
    <source>
        <dbReference type="EMBL" id="KAI3366544.1"/>
    </source>
</evidence>
<reference evidence="1" key="1">
    <citation type="submission" date="2022-04" db="EMBL/GenBank/DDBJ databases">
        <title>Jade perch genome.</title>
        <authorList>
            <person name="Chao B."/>
        </authorList>
    </citation>
    <scope>NUCLEOTIDE SEQUENCE</scope>
    <source>
        <strain evidence="1">CB-2022</strain>
    </source>
</reference>
<gene>
    <name evidence="1" type="ORF">L3Q82_000676</name>
</gene>
<proteinExistence type="predicted"/>
<sequence length="310" mass="34200">MLVQVGPGFLLMQDNARPHVAGVCQQFLQDKGIDAMDWPARSPDLNPIEHIWDIMYRSIHQRHACTTDCPGVGGCFSPAIELHLLNMACLLLSFCWDVGYALPYPPYIAKQKWHRKTSIVPRCVRGRHAHMCALEQDGKPDPQTTLEMPDLNTSDRTRHTALEQRFCLPMASQLLAALFLQPDVLQRQPTHAFALGSSVSSYAHLVPDPLLHQPPSSTSDHTSQSDPSLLRTPRLMSQAPPSSARLHRHHPFYGAAVGVKSSSGSQSLNSHCNNRYEKTLACALSLDLCGGGRGCGEQRRGRGLENTSVT</sequence>